<comment type="caution">
    <text evidence="7">The sequence shown here is derived from an EMBL/GenBank/DDBJ whole genome shotgun (WGS) entry which is preliminary data.</text>
</comment>
<dbReference type="GO" id="GO:0046872">
    <property type="term" value="F:metal ion binding"/>
    <property type="evidence" value="ECO:0007669"/>
    <property type="project" value="UniProtKB-KW"/>
</dbReference>
<reference evidence="7 8" key="1">
    <citation type="submission" date="2018-11" db="EMBL/GenBank/DDBJ databases">
        <title>Sequencing the genomes of 1000 actinobacteria strains.</title>
        <authorList>
            <person name="Klenk H.-P."/>
        </authorList>
    </citation>
    <scope>NUCLEOTIDE SEQUENCE [LARGE SCALE GENOMIC DNA]</scope>
    <source>
        <strain evidence="7 8">DSM 44254</strain>
    </source>
</reference>
<protein>
    <recommendedName>
        <fullName evidence="6">Dioxygenase</fullName>
        <ecNumber evidence="6">1.13.11.-</ecNumber>
    </recommendedName>
</protein>
<evidence type="ECO:0000313" key="7">
    <source>
        <dbReference type="EMBL" id="ROO83151.1"/>
    </source>
</evidence>
<evidence type="ECO:0000256" key="4">
    <source>
        <dbReference type="ARBA" id="ARBA00023004"/>
    </source>
</evidence>
<evidence type="ECO:0000256" key="1">
    <source>
        <dbReference type="ARBA" id="ARBA00006787"/>
    </source>
</evidence>
<feature type="binding site" evidence="5">
    <location>
        <position position="163"/>
    </location>
    <ligand>
        <name>Fe cation</name>
        <dbReference type="ChEBI" id="CHEBI:24875"/>
        <note>catalytic</note>
    </ligand>
</feature>
<evidence type="ECO:0000256" key="2">
    <source>
        <dbReference type="ARBA" id="ARBA00022723"/>
    </source>
</evidence>
<dbReference type="OrthoDB" id="972944at2"/>
<proteinExistence type="inferred from homology"/>
<keyword evidence="4 5" id="KW-0408">Iron</keyword>
<comment type="similarity">
    <text evidence="1 6">Belongs to the carotenoid oxygenase family.</text>
</comment>
<keyword evidence="2 5" id="KW-0479">Metal-binding</keyword>
<dbReference type="EMBL" id="RJKE01000001">
    <property type="protein sequence ID" value="ROO83151.1"/>
    <property type="molecule type" value="Genomic_DNA"/>
</dbReference>
<evidence type="ECO:0000256" key="3">
    <source>
        <dbReference type="ARBA" id="ARBA00023002"/>
    </source>
</evidence>
<dbReference type="Proteomes" id="UP000272400">
    <property type="component" value="Unassembled WGS sequence"/>
</dbReference>
<feature type="binding site" evidence="5">
    <location>
        <position position="212"/>
    </location>
    <ligand>
        <name>Fe cation</name>
        <dbReference type="ChEBI" id="CHEBI:24875"/>
        <note>catalytic</note>
    </ligand>
</feature>
<dbReference type="PANTHER" id="PTHR10543">
    <property type="entry name" value="BETA-CAROTENE DIOXYGENASE"/>
    <property type="match status" value="1"/>
</dbReference>
<evidence type="ECO:0000256" key="6">
    <source>
        <dbReference type="RuleBase" id="RU364048"/>
    </source>
</evidence>
<dbReference type="GO" id="GO:0010436">
    <property type="term" value="F:carotenoid dioxygenase activity"/>
    <property type="evidence" value="ECO:0007669"/>
    <property type="project" value="TreeGrafter"/>
</dbReference>
<dbReference type="RefSeq" id="WP_123662094.1">
    <property type="nucleotide sequence ID" value="NZ_RJKE01000001.1"/>
</dbReference>
<name>A0A3N1CPB2_9ACTN</name>
<dbReference type="EC" id="1.13.11.-" evidence="6"/>
<dbReference type="Pfam" id="PF03055">
    <property type="entry name" value="RPE65"/>
    <property type="match status" value="1"/>
</dbReference>
<evidence type="ECO:0000313" key="8">
    <source>
        <dbReference type="Proteomes" id="UP000272400"/>
    </source>
</evidence>
<dbReference type="GO" id="GO:0016121">
    <property type="term" value="P:carotene catabolic process"/>
    <property type="evidence" value="ECO:0007669"/>
    <property type="project" value="TreeGrafter"/>
</dbReference>
<dbReference type="AlphaFoldDB" id="A0A3N1CPB2"/>
<keyword evidence="6 7" id="KW-0223">Dioxygenase</keyword>
<organism evidence="7 8">
    <name type="scientific">Actinocorallia herbida</name>
    <dbReference type="NCBI Taxonomy" id="58109"/>
    <lineage>
        <taxon>Bacteria</taxon>
        <taxon>Bacillati</taxon>
        <taxon>Actinomycetota</taxon>
        <taxon>Actinomycetes</taxon>
        <taxon>Streptosporangiales</taxon>
        <taxon>Thermomonosporaceae</taxon>
        <taxon>Actinocorallia</taxon>
    </lineage>
</organism>
<accession>A0A3N1CPB2</accession>
<keyword evidence="3 6" id="KW-0560">Oxidoreductase</keyword>
<sequence>MPIPRSILAKDDPEDLDLTVVSGAWPADVGGHFVVSTSDQRTHPIHAFFGDGILVRVPLRPDANGVFVWRPRVVETPSVLLRRACPDLFVNGPVGTSSPFGMVNAANTAPLPWGDRLFATWDAGRPVEVDPVTLAFVAEVGHRDDWAPALDQPVLPLVSTTAHPVVDPERDCLWSVSRDVISGAVSVIRYDGTSPRVERWLVEGASLPQSTHTITQTREWLVLADTAYKVDVQEIFGADRTVTNNPDGPVLLIRKDDLAPGRPSVPCKEFRLAPEVNHFYARYDDSDGVEILMEHSPGVDIGMYLREDDIDLYGRPIDPALRGMYCHGMSPTVTALLRFDPETGRITEKARAHDPARYWQAELSAIDWSLEGQLAPTVHHLIYLGFHPEAINQRALANYGDRVDRSAFPAAETPAILVTHDRESLKALHEWTFAADDYPTSPSFVPRSPGAEGRSRYAGTSPGGHDGYLLVLVHNDDRFRLELFDAADVARGPVAVLAPPPGRTVPFMIHSAWLPEARPAPDVPRHSFRADLDHRLDALPEPLRAAAHRVADRLP</sequence>
<evidence type="ECO:0000256" key="5">
    <source>
        <dbReference type="PIRSR" id="PIRSR604294-1"/>
    </source>
</evidence>
<gene>
    <name evidence="7" type="ORF">EDD29_0644</name>
</gene>
<comment type="cofactor">
    <cofactor evidence="5 6">
        <name>Fe(2+)</name>
        <dbReference type="ChEBI" id="CHEBI:29033"/>
    </cofactor>
    <text evidence="5 6">Binds 1 Fe(2+) ion per subunit.</text>
</comment>
<dbReference type="InterPro" id="IPR004294">
    <property type="entry name" value="Carotenoid_Oase"/>
</dbReference>
<keyword evidence="8" id="KW-1185">Reference proteome</keyword>
<dbReference type="PANTHER" id="PTHR10543:SF89">
    <property type="entry name" value="CAROTENOID 9,10(9',10')-CLEAVAGE DIOXYGENASE 1"/>
    <property type="match status" value="1"/>
</dbReference>